<sequence length="359" mass="40014">MEPSSPSDRRGGGPQIYVHVEFGVSWNKKPPKNHEITFKSRNMREREAQQHHTRRAAAAPTSTTPNYLAAIHTFEERRSRTRQPHRVRTEPGESQHVRRNLGYHNEHQMQEYYHIDPPPYGSDPLHPEGEPRHARGEARGNGNGSSHERGRSAPPPMGSDSHWDAAGAATEPWVTPADHWKALPAEPSQFRLGEGGMPWSAWSWPFEYQADNSHSHSHAHSHSQENLYDDSLSSRSGLASSFPPAVGMGMGTSILPRHDETGRARDLGALSAAMMTVDNGFENQWWNQGERVVVPPEESVRVGTPGYHEGEGEERRSMAASLVSPLTAADDGSPGPHFQSLGGSMSRRRSTRSEELFWR</sequence>
<dbReference type="AlphaFoldDB" id="A0AA40CTI3"/>
<proteinExistence type="predicted"/>
<accession>A0AA40CTI3</accession>
<gene>
    <name evidence="2" type="ORF">B0T16DRAFT_408736</name>
</gene>
<dbReference type="EMBL" id="JAULSV010000003">
    <property type="protein sequence ID" value="KAK0648758.1"/>
    <property type="molecule type" value="Genomic_DNA"/>
</dbReference>
<feature type="compositionally biased region" description="Low complexity" evidence="1">
    <location>
        <begin position="56"/>
        <end position="65"/>
    </location>
</feature>
<evidence type="ECO:0000256" key="1">
    <source>
        <dbReference type="SAM" id="MobiDB-lite"/>
    </source>
</evidence>
<feature type="region of interest" description="Disordered" evidence="1">
    <location>
        <begin position="113"/>
        <end position="164"/>
    </location>
</feature>
<keyword evidence="3" id="KW-1185">Reference proteome</keyword>
<feature type="compositionally biased region" description="Basic and acidic residues" evidence="1">
    <location>
        <begin position="32"/>
        <end position="50"/>
    </location>
</feature>
<reference evidence="2" key="1">
    <citation type="submission" date="2023-06" db="EMBL/GenBank/DDBJ databases">
        <title>Genome-scale phylogeny and comparative genomics of the fungal order Sordariales.</title>
        <authorList>
            <consortium name="Lawrence Berkeley National Laboratory"/>
            <person name="Hensen N."/>
            <person name="Bonometti L."/>
            <person name="Westerberg I."/>
            <person name="Brannstrom I.O."/>
            <person name="Guillou S."/>
            <person name="Cros-Aarteil S."/>
            <person name="Calhoun S."/>
            <person name="Haridas S."/>
            <person name="Kuo A."/>
            <person name="Mondo S."/>
            <person name="Pangilinan J."/>
            <person name="Riley R."/>
            <person name="Labutti K."/>
            <person name="Andreopoulos B."/>
            <person name="Lipzen A."/>
            <person name="Chen C."/>
            <person name="Yanf M."/>
            <person name="Daum C."/>
            <person name="Ng V."/>
            <person name="Clum A."/>
            <person name="Steindorff A."/>
            <person name="Ohm R."/>
            <person name="Martin F."/>
            <person name="Silar P."/>
            <person name="Natvig D."/>
            <person name="Lalanne C."/>
            <person name="Gautier V."/>
            <person name="Ament-Velasquez S.L."/>
            <person name="Kruys A."/>
            <person name="Hutchinson M.I."/>
            <person name="Powell A.J."/>
            <person name="Barry K."/>
            <person name="Miller A.N."/>
            <person name="Grigoriev I.V."/>
            <person name="Debuchy R."/>
            <person name="Gladieux P."/>
            <person name="Thoren M.H."/>
            <person name="Johannesson H."/>
        </authorList>
    </citation>
    <scope>NUCLEOTIDE SEQUENCE</scope>
    <source>
        <strain evidence="2">SMH2532-1</strain>
    </source>
</reference>
<feature type="compositionally biased region" description="Low complexity" evidence="1">
    <location>
        <begin position="231"/>
        <end position="241"/>
    </location>
</feature>
<feature type="compositionally biased region" description="Basic and acidic residues" evidence="1">
    <location>
        <begin position="308"/>
        <end position="317"/>
    </location>
</feature>
<evidence type="ECO:0000313" key="2">
    <source>
        <dbReference type="EMBL" id="KAK0648758.1"/>
    </source>
</evidence>
<dbReference type="Proteomes" id="UP001174936">
    <property type="component" value="Unassembled WGS sequence"/>
</dbReference>
<feature type="compositionally biased region" description="Basic and acidic residues" evidence="1">
    <location>
        <begin position="87"/>
        <end position="96"/>
    </location>
</feature>
<name>A0AA40CTI3_9PEZI</name>
<feature type="region of interest" description="Disordered" evidence="1">
    <location>
        <begin position="298"/>
        <end position="359"/>
    </location>
</feature>
<feature type="region of interest" description="Disordered" evidence="1">
    <location>
        <begin position="212"/>
        <end position="244"/>
    </location>
</feature>
<protein>
    <submittedName>
        <fullName evidence="2">Uncharacterized protein</fullName>
    </submittedName>
</protein>
<evidence type="ECO:0000313" key="3">
    <source>
        <dbReference type="Proteomes" id="UP001174936"/>
    </source>
</evidence>
<feature type="compositionally biased region" description="Basic and acidic residues" evidence="1">
    <location>
        <begin position="125"/>
        <end position="138"/>
    </location>
</feature>
<comment type="caution">
    <text evidence="2">The sequence shown here is derived from an EMBL/GenBank/DDBJ whole genome shotgun (WGS) entry which is preliminary data.</text>
</comment>
<organism evidence="2 3">
    <name type="scientific">Cercophora newfieldiana</name>
    <dbReference type="NCBI Taxonomy" id="92897"/>
    <lineage>
        <taxon>Eukaryota</taxon>
        <taxon>Fungi</taxon>
        <taxon>Dikarya</taxon>
        <taxon>Ascomycota</taxon>
        <taxon>Pezizomycotina</taxon>
        <taxon>Sordariomycetes</taxon>
        <taxon>Sordariomycetidae</taxon>
        <taxon>Sordariales</taxon>
        <taxon>Lasiosphaeriaceae</taxon>
        <taxon>Cercophora</taxon>
    </lineage>
</organism>
<feature type="region of interest" description="Disordered" evidence="1">
    <location>
        <begin position="28"/>
        <end position="98"/>
    </location>
</feature>